<dbReference type="Gene3D" id="3.30.300.90">
    <property type="entry name" value="BolA-like"/>
    <property type="match status" value="1"/>
</dbReference>
<reference evidence="2" key="1">
    <citation type="submission" date="2019-08" db="EMBL/GenBank/DDBJ databases">
        <title>Phocoena sinus (Vaquita) genome, mPhoSin1, primary haplotype.</title>
        <authorList>
            <person name="Morin P."/>
            <person name="Mountcastle J."/>
            <person name="Fungtammasan C."/>
            <person name="Rhie A."/>
            <person name="Rojas-Bracho L."/>
            <person name="Smith C.R."/>
            <person name="Taylor B.L."/>
            <person name="Gulland F.M.D."/>
            <person name="Musser W."/>
            <person name="Houck M."/>
            <person name="Haase B."/>
            <person name="Paez S."/>
            <person name="Howe K."/>
            <person name="Torrance J."/>
            <person name="Formenti G."/>
            <person name="Phillippy A."/>
            <person name="Ryder O."/>
            <person name="Jarvis E.D."/>
            <person name="Fedrigo O."/>
        </authorList>
    </citation>
    <scope>NUCLEOTIDE SEQUENCE [LARGE SCALE GENOMIC DNA]</scope>
</reference>
<keyword evidence="3" id="KW-1185">Reference proteome</keyword>
<feature type="compositionally biased region" description="Gly residues" evidence="1">
    <location>
        <begin position="16"/>
        <end position="25"/>
    </location>
</feature>
<protein>
    <submittedName>
        <fullName evidence="2">Uncharacterized protein</fullName>
    </submittedName>
</protein>
<dbReference type="InterPro" id="IPR045115">
    <property type="entry name" value="BOL2"/>
</dbReference>
<organism evidence="2 3">
    <name type="scientific">Phocoena sinus</name>
    <name type="common">Vaquita</name>
    <dbReference type="NCBI Taxonomy" id="42100"/>
    <lineage>
        <taxon>Eukaryota</taxon>
        <taxon>Metazoa</taxon>
        <taxon>Chordata</taxon>
        <taxon>Craniata</taxon>
        <taxon>Vertebrata</taxon>
        <taxon>Euteleostomi</taxon>
        <taxon>Mammalia</taxon>
        <taxon>Eutheria</taxon>
        <taxon>Laurasiatheria</taxon>
        <taxon>Artiodactyla</taxon>
        <taxon>Whippomorpha</taxon>
        <taxon>Cetacea</taxon>
        <taxon>Odontoceti</taxon>
        <taxon>Phocoenidae</taxon>
        <taxon>Phocoena</taxon>
    </lineage>
</organism>
<dbReference type="InterPro" id="IPR036065">
    <property type="entry name" value="BolA-like_sf"/>
</dbReference>
<evidence type="ECO:0000313" key="2">
    <source>
        <dbReference type="Ensembl" id="ENSPSNP00000015721.1"/>
    </source>
</evidence>
<evidence type="ECO:0000313" key="3">
    <source>
        <dbReference type="Proteomes" id="UP000694554"/>
    </source>
</evidence>
<proteinExistence type="predicted"/>
<dbReference type="GO" id="GO:0051604">
    <property type="term" value="P:protein maturation"/>
    <property type="evidence" value="ECO:0007669"/>
    <property type="project" value="InterPro"/>
</dbReference>
<dbReference type="Ensembl" id="ENSPSNT00000017746.1">
    <property type="protein sequence ID" value="ENSPSNP00000015721.1"/>
    <property type="gene ID" value="ENSPSNG00000011610.1"/>
</dbReference>
<dbReference type="PANTHER" id="PTHR12735">
    <property type="entry name" value="BOLA-LIKE PROTEIN-RELATED"/>
    <property type="match status" value="1"/>
</dbReference>
<feature type="region of interest" description="Disordered" evidence="1">
    <location>
        <begin position="1"/>
        <end position="43"/>
    </location>
</feature>
<dbReference type="Proteomes" id="UP000694554">
    <property type="component" value="Chromosome 18"/>
</dbReference>
<dbReference type="GeneTree" id="ENSGT00940000168043"/>
<reference evidence="2" key="3">
    <citation type="submission" date="2025-09" db="UniProtKB">
        <authorList>
            <consortium name="Ensembl"/>
        </authorList>
    </citation>
    <scope>IDENTIFICATION</scope>
</reference>
<reference evidence="2" key="2">
    <citation type="submission" date="2025-08" db="UniProtKB">
        <authorList>
            <consortium name="Ensembl"/>
        </authorList>
    </citation>
    <scope>IDENTIFICATION</scope>
</reference>
<sequence>VELSAQYLQGEAARGPGDGAHGSGGHDSQLLRVQPPRPCGVGQVQGEAAASETRLVNTCPAEELLHIHAFEQKTLTPAQWAREQQK</sequence>
<dbReference type="PANTHER" id="PTHR12735:SF27">
    <property type="entry name" value="BOLA-LIKE PROTEIN 2"/>
    <property type="match status" value="1"/>
</dbReference>
<dbReference type="SUPFAM" id="SSF82657">
    <property type="entry name" value="BolA-like"/>
    <property type="match status" value="1"/>
</dbReference>
<accession>A0A8C9E3V0</accession>
<dbReference type="GO" id="GO:0051537">
    <property type="term" value="F:2 iron, 2 sulfur cluster binding"/>
    <property type="evidence" value="ECO:0007669"/>
    <property type="project" value="InterPro"/>
</dbReference>
<evidence type="ECO:0000256" key="1">
    <source>
        <dbReference type="SAM" id="MobiDB-lite"/>
    </source>
</evidence>
<dbReference type="GO" id="GO:0005829">
    <property type="term" value="C:cytosol"/>
    <property type="evidence" value="ECO:0007669"/>
    <property type="project" value="TreeGrafter"/>
</dbReference>
<dbReference type="GO" id="GO:0005634">
    <property type="term" value="C:nucleus"/>
    <property type="evidence" value="ECO:0007669"/>
    <property type="project" value="TreeGrafter"/>
</dbReference>
<name>A0A8C9E3V0_PHOSS</name>
<dbReference type="AlphaFoldDB" id="A0A8C9E3V0"/>
<dbReference type="GO" id="GO:0006879">
    <property type="term" value="P:intracellular iron ion homeostasis"/>
    <property type="evidence" value="ECO:0007669"/>
    <property type="project" value="InterPro"/>
</dbReference>